<name>A0A8T2IJV0_9PIPI</name>
<keyword evidence="1" id="KW-0732">Signal</keyword>
<protein>
    <recommendedName>
        <fullName evidence="4">PKD domain-containing protein</fullName>
    </recommendedName>
</protein>
<dbReference type="InterPro" id="IPR000601">
    <property type="entry name" value="PKD_dom"/>
</dbReference>
<dbReference type="Pfam" id="PF20433">
    <property type="entry name" value="PKAT_KLD"/>
    <property type="match status" value="1"/>
</dbReference>
<dbReference type="EMBL" id="JAACNH010000009">
    <property type="protein sequence ID" value="KAG8433059.1"/>
    <property type="molecule type" value="Genomic_DNA"/>
</dbReference>
<evidence type="ECO:0000313" key="6">
    <source>
        <dbReference type="Proteomes" id="UP000812440"/>
    </source>
</evidence>
<organism evidence="5 6">
    <name type="scientific">Hymenochirus boettgeri</name>
    <name type="common">Congo dwarf clawed frog</name>
    <dbReference type="NCBI Taxonomy" id="247094"/>
    <lineage>
        <taxon>Eukaryota</taxon>
        <taxon>Metazoa</taxon>
        <taxon>Chordata</taxon>
        <taxon>Craniata</taxon>
        <taxon>Vertebrata</taxon>
        <taxon>Euteleostomi</taxon>
        <taxon>Amphibia</taxon>
        <taxon>Batrachia</taxon>
        <taxon>Anura</taxon>
        <taxon>Pipoidea</taxon>
        <taxon>Pipidae</taxon>
        <taxon>Pipinae</taxon>
        <taxon>Hymenochirus</taxon>
    </lineage>
</organism>
<dbReference type="OrthoDB" id="8510435at2759"/>
<dbReference type="PANTHER" id="PTHR11861:SF10">
    <property type="entry name" value="TRANSMEMBRANE PROTEIN 130"/>
    <property type="match status" value="1"/>
</dbReference>
<sequence>MSVIGCLLANQKGGCQSGPLLEVPCKQKAGQCSGGKSEDVLYILEISTDGPITSGAQAKVNVTLFLTNGSTTLAADPNMYYFHWAYSPLLLTHKLENESSSSITLLGSEPGNYSISVRVNEGHCHSCHQVARNTTYLVVTNSIVGNLSASQSDGTNSSIRNGFIEATDSNVNLSFKIHDPSDFFKIAKFKYLWTLGDGSEIVTDEPYTYHNYCTPGRYGVSLRITAQVPRHGGHKETKSGSFAAELTLLDVLRNITFSGPLEVEVNENFKVLLHFIGSPPMKVCWLMKSDCVSLSGPDCHSMVINKTTYNIRHAFKTAGHYCLSVRAENDVSVLQNYHSIEVHSTGIYPLWFILPCCVFIVLAFGIIFFILFRSGRNSHSHQKIPIEVADFDFSPQNEDHGSLSRETAEDYGFCAYCTMDLNQNDREVEAEKQPLLLQSGQPARNYTL</sequence>
<dbReference type="InterPro" id="IPR046846">
    <property type="entry name" value="PKAT_KLD"/>
</dbReference>
<dbReference type="CDD" id="cd00146">
    <property type="entry name" value="PKD"/>
    <property type="match status" value="1"/>
</dbReference>
<dbReference type="InterPro" id="IPR035986">
    <property type="entry name" value="PKD_dom_sf"/>
</dbReference>
<keyword evidence="3" id="KW-0812">Transmembrane</keyword>
<accession>A0A8T2IJV0</accession>
<keyword evidence="2" id="KW-0325">Glycoprotein</keyword>
<proteinExistence type="predicted"/>
<evidence type="ECO:0000313" key="5">
    <source>
        <dbReference type="EMBL" id="KAG8433059.1"/>
    </source>
</evidence>
<dbReference type="SUPFAM" id="SSF49299">
    <property type="entry name" value="PKD domain"/>
    <property type="match status" value="1"/>
</dbReference>
<dbReference type="Proteomes" id="UP000812440">
    <property type="component" value="Chromosome 9"/>
</dbReference>
<dbReference type="AlphaFoldDB" id="A0A8T2IJV0"/>
<reference evidence="5" key="1">
    <citation type="thesis" date="2020" institute="ProQuest LLC" country="789 East Eisenhower Parkway, Ann Arbor, MI, USA">
        <title>Comparative Genomics and Chromosome Evolution.</title>
        <authorList>
            <person name="Mudd A.B."/>
        </authorList>
    </citation>
    <scope>NUCLEOTIDE SEQUENCE</scope>
    <source>
        <strain evidence="5">Female2</strain>
        <tissue evidence="5">Blood</tissue>
    </source>
</reference>
<keyword evidence="6" id="KW-1185">Reference proteome</keyword>
<dbReference type="PROSITE" id="PS50093">
    <property type="entry name" value="PKD"/>
    <property type="match status" value="1"/>
</dbReference>
<evidence type="ECO:0000256" key="2">
    <source>
        <dbReference type="ARBA" id="ARBA00023180"/>
    </source>
</evidence>
<gene>
    <name evidence="5" type="ORF">GDO86_017365</name>
</gene>
<keyword evidence="3" id="KW-1133">Transmembrane helix</keyword>
<feature type="domain" description="PKD" evidence="4">
    <location>
        <begin position="191"/>
        <end position="225"/>
    </location>
</feature>
<dbReference type="InterPro" id="IPR045219">
    <property type="entry name" value="PKAT"/>
</dbReference>
<evidence type="ECO:0000256" key="1">
    <source>
        <dbReference type="ARBA" id="ARBA00022729"/>
    </source>
</evidence>
<evidence type="ECO:0000256" key="3">
    <source>
        <dbReference type="SAM" id="Phobius"/>
    </source>
</evidence>
<keyword evidence="3" id="KW-0472">Membrane</keyword>
<dbReference type="PANTHER" id="PTHR11861">
    <property type="entry name" value="MELANOCYTE PROTEIN PMEL 17-RELATED"/>
    <property type="match status" value="1"/>
</dbReference>
<feature type="transmembrane region" description="Helical" evidence="3">
    <location>
        <begin position="348"/>
        <end position="372"/>
    </location>
</feature>
<evidence type="ECO:0000259" key="4">
    <source>
        <dbReference type="PROSITE" id="PS50093"/>
    </source>
</evidence>
<dbReference type="GO" id="GO:0005886">
    <property type="term" value="C:plasma membrane"/>
    <property type="evidence" value="ECO:0007669"/>
    <property type="project" value="TreeGrafter"/>
</dbReference>
<comment type="caution">
    <text evidence="5">The sequence shown here is derived from an EMBL/GenBank/DDBJ whole genome shotgun (WGS) entry which is preliminary data.</text>
</comment>